<dbReference type="PRINTS" id="PR00081">
    <property type="entry name" value="GDHRDH"/>
</dbReference>
<keyword evidence="2" id="KW-0560">Oxidoreductase</keyword>
<evidence type="ECO:0000313" key="4">
    <source>
        <dbReference type="EMBL" id="CAD8251099.1"/>
    </source>
</evidence>
<feature type="transmembrane region" description="Helical" evidence="3">
    <location>
        <begin position="44"/>
        <end position="63"/>
    </location>
</feature>
<gene>
    <name evidence="4" type="ORF">PPYR1160_LOCUS590</name>
</gene>
<dbReference type="GO" id="GO:0016491">
    <property type="term" value="F:oxidoreductase activity"/>
    <property type="evidence" value="ECO:0007669"/>
    <property type="project" value="UniProtKB-KW"/>
</dbReference>
<dbReference type="EMBL" id="HBEA01000795">
    <property type="protein sequence ID" value="CAD8251099.1"/>
    <property type="molecule type" value="Transcribed_RNA"/>
</dbReference>
<sequence length="457" mass="49845">MAGSEAKSWVVATLNSLFSMLVFTYCSAFILFRAGDVVHLAKNAQFVQALFVFAFANFLLPRLTGIRLPGPRVLALLTVAGIYYFLDVHTAERSFPPADLTGKVAVVTGANSGIGYATAWALAARNATVVMGCRSDRKCQKAAAELTASAVEAAPLGPSVGELVPMRLDLADLAVVDYFSLMVAQKYPRVDILVNNAGYFVRKQEPPTRQGLERSFGSMHIGHFALTEWIIRRNKGGAKGLSVMNVASGMHHFCQLYTLERGLTGGGWDDACLPREFFKAGFRETGRKGYMPMKHWPGALRALVDVRYHRAKLANVLHTYELPKRHKGVFASSADLGFAASNITVMHKALNQNLGNIVSVDDLQIMRKGLPHGIRPVLLGATYPFVKKWARGVGIKDKNGGLFDPIGDASAAFTLEKALGMKDIGGQKKLAKQLYDASAKIFADFEKSRNGSMDEQR</sequence>
<dbReference type="PANTHER" id="PTHR24320">
    <property type="entry name" value="RETINOL DEHYDROGENASE"/>
    <property type="match status" value="1"/>
</dbReference>
<protein>
    <recommendedName>
        <fullName evidence="5">Protochlorophyllide reductase</fullName>
    </recommendedName>
</protein>
<dbReference type="PANTHER" id="PTHR24320:SF148">
    <property type="entry name" value="NAD(P)-BINDING ROSSMANN-FOLD SUPERFAMILY PROTEIN"/>
    <property type="match status" value="1"/>
</dbReference>
<keyword evidence="3" id="KW-0472">Membrane</keyword>
<evidence type="ECO:0000256" key="2">
    <source>
        <dbReference type="ARBA" id="ARBA00023002"/>
    </source>
</evidence>
<evidence type="ECO:0008006" key="5">
    <source>
        <dbReference type="Google" id="ProtNLM"/>
    </source>
</evidence>
<proteinExistence type="inferred from homology"/>
<accession>A0A7R9U312</accession>
<feature type="transmembrane region" description="Helical" evidence="3">
    <location>
        <begin position="12"/>
        <end position="32"/>
    </location>
</feature>
<dbReference type="Gene3D" id="3.40.50.720">
    <property type="entry name" value="NAD(P)-binding Rossmann-like Domain"/>
    <property type="match status" value="1"/>
</dbReference>
<comment type="similarity">
    <text evidence="1">Belongs to the short-chain dehydrogenases/reductases (SDR) family.</text>
</comment>
<evidence type="ECO:0000256" key="1">
    <source>
        <dbReference type="ARBA" id="ARBA00006484"/>
    </source>
</evidence>
<reference evidence="4" key="1">
    <citation type="submission" date="2021-01" db="EMBL/GenBank/DDBJ databases">
        <authorList>
            <person name="Corre E."/>
            <person name="Pelletier E."/>
            <person name="Niang G."/>
            <person name="Scheremetjew M."/>
            <person name="Finn R."/>
            <person name="Kale V."/>
            <person name="Holt S."/>
            <person name="Cochrane G."/>
            <person name="Meng A."/>
            <person name="Brown T."/>
            <person name="Cohen L."/>
        </authorList>
    </citation>
    <scope>NUCLEOTIDE SEQUENCE</scope>
    <source>
        <strain evidence="4">CCMP2078</strain>
    </source>
</reference>
<evidence type="ECO:0000256" key="3">
    <source>
        <dbReference type="SAM" id="Phobius"/>
    </source>
</evidence>
<organism evidence="4">
    <name type="scientific">Pinguiococcus pyrenoidosus</name>
    <dbReference type="NCBI Taxonomy" id="172671"/>
    <lineage>
        <taxon>Eukaryota</taxon>
        <taxon>Sar</taxon>
        <taxon>Stramenopiles</taxon>
        <taxon>Ochrophyta</taxon>
        <taxon>Pinguiophyceae</taxon>
        <taxon>Pinguiochrysidales</taxon>
        <taxon>Pinguiochrysidaceae</taxon>
        <taxon>Pinguiococcus</taxon>
    </lineage>
</organism>
<keyword evidence="3" id="KW-0812">Transmembrane</keyword>
<dbReference type="InterPro" id="IPR036291">
    <property type="entry name" value="NAD(P)-bd_dom_sf"/>
</dbReference>
<dbReference type="Pfam" id="PF00106">
    <property type="entry name" value="adh_short"/>
    <property type="match status" value="1"/>
</dbReference>
<dbReference type="InterPro" id="IPR002347">
    <property type="entry name" value="SDR_fam"/>
</dbReference>
<keyword evidence="3" id="KW-1133">Transmembrane helix</keyword>
<dbReference type="AlphaFoldDB" id="A0A7R9U312"/>
<dbReference type="SUPFAM" id="SSF51735">
    <property type="entry name" value="NAD(P)-binding Rossmann-fold domains"/>
    <property type="match status" value="1"/>
</dbReference>
<name>A0A7R9U312_9STRA</name>